<name>A0A6M0CRQ0_9FLAO</name>
<dbReference type="InterPro" id="IPR036624">
    <property type="entry name" value="Hcp1-lik_sf"/>
</dbReference>
<dbReference type="AlphaFoldDB" id="A0A6M0CRQ0"/>
<keyword evidence="2" id="KW-1185">Reference proteome</keyword>
<dbReference type="Gene3D" id="2.30.110.20">
    <property type="entry name" value="Hcp1-like"/>
    <property type="match status" value="1"/>
</dbReference>
<dbReference type="GO" id="GO:0033104">
    <property type="term" value="C:type VI protein secretion system complex"/>
    <property type="evidence" value="ECO:0007669"/>
    <property type="project" value="InterPro"/>
</dbReference>
<dbReference type="RefSeq" id="WP_164033214.1">
    <property type="nucleotide sequence ID" value="NZ_JAABOQ010000006.1"/>
</dbReference>
<accession>A0A6M0CRQ0</accession>
<dbReference type="InterPro" id="IPR041408">
    <property type="entry name" value="Hcp_Tssd"/>
</dbReference>
<dbReference type="Proteomes" id="UP000474296">
    <property type="component" value="Unassembled WGS sequence"/>
</dbReference>
<evidence type="ECO:0000313" key="2">
    <source>
        <dbReference type="Proteomes" id="UP000474296"/>
    </source>
</evidence>
<evidence type="ECO:0000313" key="1">
    <source>
        <dbReference type="EMBL" id="NER18529.1"/>
    </source>
</evidence>
<sequence length="131" mass="14838">MSFLAKLNIDGEEMNVLDCSFGFHQLTDATGRPSEKPKGGQLRLIIESTAKTDFLEWMISSTNVKKGEVTFYRRDSMSTLKKIVFEDAYCVDYTEQFNATSNQPLQIRLVLSAREISIKGTTFTNNWPVKG</sequence>
<evidence type="ECO:0008006" key="3">
    <source>
        <dbReference type="Google" id="ProtNLM"/>
    </source>
</evidence>
<reference evidence="1 2" key="1">
    <citation type="submission" date="2020-01" db="EMBL/GenBank/DDBJ databases">
        <title>Spongiivirga citrea KCTC 32990T.</title>
        <authorList>
            <person name="Wang G."/>
        </authorList>
    </citation>
    <scope>NUCLEOTIDE SEQUENCE [LARGE SCALE GENOMIC DNA]</scope>
    <source>
        <strain evidence="1 2">KCTC 32990</strain>
    </source>
</reference>
<gene>
    <name evidence="1" type="ORF">GWK10_15020</name>
</gene>
<comment type="caution">
    <text evidence="1">The sequence shown here is derived from an EMBL/GenBank/DDBJ whole genome shotgun (WGS) entry which is preliminary data.</text>
</comment>
<dbReference type="Pfam" id="PF17642">
    <property type="entry name" value="TssD"/>
    <property type="match status" value="1"/>
</dbReference>
<organism evidence="1 2">
    <name type="scientific">Spongiivirga citrea</name>
    <dbReference type="NCBI Taxonomy" id="1481457"/>
    <lineage>
        <taxon>Bacteria</taxon>
        <taxon>Pseudomonadati</taxon>
        <taxon>Bacteroidota</taxon>
        <taxon>Flavobacteriia</taxon>
        <taxon>Flavobacteriales</taxon>
        <taxon>Flavobacteriaceae</taxon>
        <taxon>Spongiivirga</taxon>
    </lineage>
</organism>
<protein>
    <recommendedName>
        <fullName evidence="3">Type VI secretion system needle protein Hcp</fullName>
    </recommendedName>
</protein>
<dbReference type="EMBL" id="JAABOQ010000006">
    <property type="protein sequence ID" value="NER18529.1"/>
    <property type="molecule type" value="Genomic_DNA"/>
</dbReference>
<proteinExistence type="predicted"/>